<dbReference type="AlphaFoldDB" id="A0AA35R4K5"/>
<name>A0AA35R4K5_GEOBA</name>
<evidence type="ECO:0000313" key="1">
    <source>
        <dbReference type="EMBL" id="CAI8003662.1"/>
    </source>
</evidence>
<evidence type="ECO:0000313" key="2">
    <source>
        <dbReference type="Proteomes" id="UP001174909"/>
    </source>
</evidence>
<dbReference type="EMBL" id="CASHTH010000533">
    <property type="protein sequence ID" value="CAI8003662.1"/>
    <property type="molecule type" value="Genomic_DNA"/>
</dbReference>
<keyword evidence="2" id="KW-1185">Reference proteome</keyword>
<gene>
    <name evidence="1" type="ORF">GBAR_LOCUS3725</name>
</gene>
<sequence length="97" mass="10887">MLNSQTPTCTTLSLLLKTVQNDPGVMLSSDLKWSDIQWSSHTKFLDYLEESFPPFTAPGLKHSLHILGSFHCFTAHPSAVLNFHSLYLHLGSRECRG</sequence>
<comment type="caution">
    <text evidence="1">The sequence shown here is derived from an EMBL/GenBank/DDBJ whole genome shotgun (WGS) entry which is preliminary data.</text>
</comment>
<accession>A0AA35R4K5</accession>
<protein>
    <submittedName>
        <fullName evidence="1">Uncharacterized protein</fullName>
    </submittedName>
</protein>
<proteinExistence type="predicted"/>
<organism evidence="1 2">
    <name type="scientific">Geodia barretti</name>
    <name type="common">Barrett's horny sponge</name>
    <dbReference type="NCBI Taxonomy" id="519541"/>
    <lineage>
        <taxon>Eukaryota</taxon>
        <taxon>Metazoa</taxon>
        <taxon>Porifera</taxon>
        <taxon>Demospongiae</taxon>
        <taxon>Heteroscleromorpha</taxon>
        <taxon>Tetractinellida</taxon>
        <taxon>Astrophorina</taxon>
        <taxon>Geodiidae</taxon>
        <taxon>Geodia</taxon>
    </lineage>
</organism>
<dbReference type="Proteomes" id="UP001174909">
    <property type="component" value="Unassembled WGS sequence"/>
</dbReference>
<feature type="non-terminal residue" evidence="1">
    <location>
        <position position="97"/>
    </location>
</feature>
<reference evidence="1" key="1">
    <citation type="submission" date="2023-03" db="EMBL/GenBank/DDBJ databases">
        <authorList>
            <person name="Steffen K."/>
            <person name="Cardenas P."/>
        </authorList>
    </citation>
    <scope>NUCLEOTIDE SEQUENCE</scope>
</reference>